<gene>
    <name evidence="1" type="ORF">QBC46DRAFT_361544</name>
</gene>
<protein>
    <submittedName>
        <fullName evidence="1">Uncharacterized protein</fullName>
    </submittedName>
</protein>
<keyword evidence="2" id="KW-1185">Reference proteome</keyword>
<name>A0AAN6S7C1_9PEZI</name>
<evidence type="ECO:0000313" key="1">
    <source>
        <dbReference type="EMBL" id="KAK3943787.1"/>
    </source>
</evidence>
<sequence>MARCHRLFPLNAQPAARNCNKYAFLSPRTPTVLKLTLLACCVIKKADRVIVINFLNHLCETYKIASPKAIYAHDRDKTIRYELVKFNIRTCKNDIKDELLNKDAKLLKKILSIKTIGRERFKALYYEDILLIIIHYSVTSEDVYIIAVKFIYYKGADNKLKPIIINNGAFNALSLTNVKAIFEVKNASLPKDFRRNAANEANNALIEMLTHISVMRDPRAGRDIVPDELKQWREKLKKIRDLINEIKSKKA</sequence>
<organism evidence="1 2">
    <name type="scientific">Diplogelasinospora grovesii</name>
    <dbReference type="NCBI Taxonomy" id="303347"/>
    <lineage>
        <taxon>Eukaryota</taxon>
        <taxon>Fungi</taxon>
        <taxon>Dikarya</taxon>
        <taxon>Ascomycota</taxon>
        <taxon>Pezizomycotina</taxon>
        <taxon>Sordariomycetes</taxon>
        <taxon>Sordariomycetidae</taxon>
        <taxon>Sordariales</taxon>
        <taxon>Diplogelasinosporaceae</taxon>
        <taxon>Diplogelasinospora</taxon>
    </lineage>
</organism>
<dbReference type="AlphaFoldDB" id="A0AAN6S7C1"/>
<proteinExistence type="predicted"/>
<accession>A0AAN6S7C1</accession>
<comment type="caution">
    <text evidence="1">The sequence shown here is derived from an EMBL/GenBank/DDBJ whole genome shotgun (WGS) entry which is preliminary data.</text>
</comment>
<evidence type="ECO:0000313" key="2">
    <source>
        <dbReference type="Proteomes" id="UP001303473"/>
    </source>
</evidence>
<dbReference type="EMBL" id="MU853763">
    <property type="protein sequence ID" value="KAK3943787.1"/>
    <property type="molecule type" value="Genomic_DNA"/>
</dbReference>
<reference evidence="2" key="1">
    <citation type="journal article" date="2023" name="Mol. Phylogenet. Evol.">
        <title>Genome-scale phylogeny and comparative genomics of the fungal order Sordariales.</title>
        <authorList>
            <person name="Hensen N."/>
            <person name="Bonometti L."/>
            <person name="Westerberg I."/>
            <person name="Brannstrom I.O."/>
            <person name="Guillou S."/>
            <person name="Cros-Aarteil S."/>
            <person name="Calhoun S."/>
            <person name="Haridas S."/>
            <person name="Kuo A."/>
            <person name="Mondo S."/>
            <person name="Pangilinan J."/>
            <person name="Riley R."/>
            <person name="LaButti K."/>
            <person name="Andreopoulos B."/>
            <person name="Lipzen A."/>
            <person name="Chen C."/>
            <person name="Yan M."/>
            <person name="Daum C."/>
            <person name="Ng V."/>
            <person name="Clum A."/>
            <person name="Steindorff A."/>
            <person name="Ohm R.A."/>
            <person name="Martin F."/>
            <person name="Silar P."/>
            <person name="Natvig D.O."/>
            <person name="Lalanne C."/>
            <person name="Gautier V."/>
            <person name="Ament-Velasquez S.L."/>
            <person name="Kruys A."/>
            <person name="Hutchinson M.I."/>
            <person name="Powell A.J."/>
            <person name="Barry K."/>
            <person name="Miller A.N."/>
            <person name="Grigoriev I.V."/>
            <person name="Debuchy R."/>
            <person name="Gladieux P."/>
            <person name="Hiltunen Thoren M."/>
            <person name="Johannesson H."/>
        </authorList>
    </citation>
    <scope>NUCLEOTIDE SEQUENCE [LARGE SCALE GENOMIC DNA]</scope>
    <source>
        <strain evidence="2">CBS 340.73</strain>
    </source>
</reference>
<dbReference type="Proteomes" id="UP001303473">
    <property type="component" value="Unassembled WGS sequence"/>
</dbReference>